<feature type="region of interest" description="Disordered" evidence="4">
    <location>
        <begin position="1"/>
        <end position="39"/>
    </location>
</feature>
<dbReference type="Pfam" id="PF00505">
    <property type="entry name" value="HMG_box"/>
    <property type="match status" value="1"/>
</dbReference>
<dbReference type="InterPro" id="IPR009071">
    <property type="entry name" value="HMG_box_dom"/>
</dbReference>
<feature type="compositionally biased region" description="Polar residues" evidence="4">
    <location>
        <begin position="866"/>
        <end position="885"/>
    </location>
</feature>
<accession>A0ABQ8IRV9</accession>
<evidence type="ECO:0000313" key="7">
    <source>
        <dbReference type="Proteomes" id="UP000887458"/>
    </source>
</evidence>
<comment type="caution">
    <text evidence="6">The sequence shown here is derived from an EMBL/GenBank/DDBJ whole genome shotgun (WGS) entry which is preliminary data.</text>
</comment>
<dbReference type="InterPro" id="IPR036910">
    <property type="entry name" value="HMG_box_dom_sf"/>
</dbReference>
<feature type="region of interest" description="Disordered" evidence="4">
    <location>
        <begin position="829"/>
        <end position="928"/>
    </location>
</feature>
<name>A0ABQ8IRV9_DERPT</name>
<reference evidence="6 7" key="2">
    <citation type="journal article" date="2022" name="Mol. Biol. Evol.">
        <title>Comparative Genomics Reveals Insights into the Divergent Evolution of Astigmatic Mites and Household Pest Adaptations.</title>
        <authorList>
            <person name="Xiong Q."/>
            <person name="Wan A.T."/>
            <person name="Liu X."/>
            <person name="Fung C.S."/>
            <person name="Xiao X."/>
            <person name="Malainual N."/>
            <person name="Hou J."/>
            <person name="Wang L."/>
            <person name="Wang M."/>
            <person name="Yang K.Y."/>
            <person name="Cui Y."/>
            <person name="Leung E.L."/>
            <person name="Nong W."/>
            <person name="Shin S.K."/>
            <person name="Au S.W."/>
            <person name="Jeong K.Y."/>
            <person name="Chew F.T."/>
            <person name="Hui J.H."/>
            <person name="Leung T.F."/>
            <person name="Tungtrongchitr A."/>
            <person name="Zhong N."/>
            <person name="Liu Z."/>
            <person name="Tsui S.K."/>
        </authorList>
    </citation>
    <scope>NUCLEOTIDE SEQUENCE [LARGE SCALE GENOMIC DNA]</scope>
    <source>
        <strain evidence="6">Derp</strain>
    </source>
</reference>
<feature type="DNA-binding region" description="HMG box" evidence="3">
    <location>
        <begin position="691"/>
        <end position="759"/>
    </location>
</feature>
<dbReference type="InterPro" id="IPR051356">
    <property type="entry name" value="SOX/SOX-like_TF"/>
</dbReference>
<feature type="compositionally biased region" description="Low complexity" evidence="4">
    <location>
        <begin position="558"/>
        <end position="567"/>
    </location>
</feature>
<dbReference type="SMART" id="SM00398">
    <property type="entry name" value="HMG"/>
    <property type="match status" value="1"/>
</dbReference>
<feature type="compositionally biased region" description="Basic and acidic residues" evidence="4">
    <location>
        <begin position="598"/>
        <end position="617"/>
    </location>
</feature>
<feature type="region of interest" description="Disordered" evidence="4">
    <location>
        <begin position="554"/>
        <end position="617"/>
    </location>
</feature>
<evidence type="ECO:0000256" key="2">
    <source>
        <dbReference type="ARBA" id="ARBA00023242"/>
    </source>
</evidence>
<evidence type="ECO:0000256" key="4">
    <source>
        <dbReference type="SAM" id="MobiDB-lite"/>
    </source>
</evidence>
<evidence type="ECO:0000259" key="5">
    <source>
        <dbReference type="PROSITE" id="PS50118"/>
    </source>
</evidence>
<feature type="compositionally biased region" description="Acidic residues" evidence="4">
    <location>
        <begin position="914"/>
        <end position="928"/>
    </location>
</feature>
<dbReference type="EMBL" id="NJHN03000123">
    <property type="protein sequence ID" value="KAH9413058.1"/>
    <property type="molecule type" value="Genomic_DNA"/>
</dbReference>
<dbReference type="PANTHER" id="PTHR45789:SF2">
    <property type="entry name" value="FI18025P1"/>
    <property type="match status" value="1"/>
</dbReference>
<dbReference type="PROSITE" id="PS50118">
    <property type="entry name" value="HMG_BOX_2"/>
    <property type="match status" value="1"/>
</dbReference>
<gene>
    <name evidence="6" type="primary">SOX6_1</name>
    <name evidence="6" type="ORF">DERP_006743</name>
</gene>
<feature type="compositionally biased region" description="Polar residues" evidence="4">
    <location>
        <begin position="14"/>
        <end position="26"/>
    </location>
</feature>
<protein>
    <submittedName>
        <fullName evidence="6">Transcription factor SOX-6</fullName>
    </submittedName>
</protein>
<feature type="compositionally biased region" description="Low complexity" evidence="4">
    <location>
        <begin position="655"/>
        <end position="673"/>
    </location>
</feature>
<dbReference type="PANTHER" id="PTHR45789">
    <property type="entry name" value="FI18025P1"/>
    <property type="match status" value="1"/>
</dbReference>
<proteinExistence type="predicted"/>
<organism evidence="6 7">
    <name type="scientific">Dermatophagoides pteronyssinus</name>
    <name type="common">European house dust mite</name>
    <dbReference type="NCBI Taxonomy" id="6956"/>
    <lineage>
        <taxon>Eukaryota</taxon>
        <taxon>Metazoa</taxon>
        <taxon>Ecdysozoa</taxon>
        <taxon>Arthropoda</taxon>
        <taxon>Chelicerata</taxon>
        <taxon>Arachnida</taxon>
        <taxon>Acari</taxon>
        <taxon>Acariformes</taxon>
        <taxon>Sarcoptiformes</taxon>
        <taxon>Astigmata</taxon>
        <taxon>Psoroptidia</taxon>
        <taxon>Analgoidea</taxon>
        <taxon>Pyroglyphidae</taxon>
        <taxon>Dermatophagoidinae</taxon>
        <taxon>Dermatophagoides</taxon>
    </lineage>
</organism>
<reference evidence="6 7" key="1">
    <citation type="journal article" date="2018" name="J. Allergy Clin. Immunol.">
        <title>High-quality assembly of Dermatophagoides pteronyssinus genome and transcriptome reveals a wide range of novel allergens.</title>
        <authorList>
            <person name="Liu X.Y."/>
            <person name="Yang K.Y."/>
            <person name="Wang M.Q."/>
            <person name="Kwok J.S."/>
            <person name="Zeng X."/>
            <person name="Yang Z."/>
            <person name="Xiao X.J."/>
            <person name="Lau C.P."/>
            <person name="Li Y."/>
            <person name="Huang Z.M."/>
            <person name="Ba J.G."/>
            <person name="Yim A.K."/>
            <person name="Ouyang C.Y."/>
            <person name="Ngai S.M."/>
            <person name="Chan T.F."/>
            <person name="Leung E.L."/>
            <person name="Liu L."/>
            <person name="Liu Z.G."/>
            <person name="Tsui S.K."/>
        </authorList>
    </citation>
    <scope>NUCLEOTIDE SEQUENCE [LARGE SCALE GENOMIC DNA]</scope>
    <source>
        <strain evidence="6">Derp</strain>
    </source>
</reference>
<feature type="domain" description="HMG box" evidence="5">
    <location>
        <begin position="691"/>
        <end position="759"/>
    </location>
</feature>
<feature type="region of interest" description="Disordered" evidence="4">
    <location>
        <begin position="655"/>
        <end position="690"/>
    </location>
</feature>
<evidence type="ECO:0000256" key="3">
    <source>
        <dbReference type="PROSITE-ProRule" id="PRU00267"/>
    </source>
</evidence>
<keyword evidence="2 3" id="KW-0539">Nucleus</keyword>
<feature type="compositionally biased region" description="Polar residues" evidence="4">
    <location>
        <begin position="575"/>
        <end position="597"/>
    </location>
</feature>
<dbReference type="CDD" id="cd22042">
    <property type="entry name" value="HMG-box_EGL13-like"/>
    <property type="match status" value="1"/>
</dbReference>
<sequence length="928" mass="105743">MSSKRRKSAPPNKLSCSPIQSDTISMDNDNQQEQEQENIDHELNNFICMDSNDNVEDMEYLNPEEEEDDDDDEKATATTTTTTISLKSEMNKIDIPTPSSTTATSSSSFVNRCKVFEELIENCKLNCIKESLIQSNEISSNGQMDKNTILMAEKRLNQIIDQLSRLRQRFIRNESSNIIEDEFLKTLDVSASGTSSSSSSSSSSSVSSILDHNNIQSQHPNSDLLSIHSTQSTSSFSHHPLIVSTTPEELNFNNLQQESEPLLDSTINISNETDILQRIYRHLNMQYLNSNKDNAKQTKIKPILSPSIDHNNNNNNNNETTMFQLWEKYQQQNQSDLILNPDVLHLKTAIQQQQQQYLQDNILASSKNSLNHSTQKTNTDSLYESLSANVQTLNSRQSPTNTNMNRLIESSNVHFRNTSSNNNNNHHQHHHIHSDSNAVQQYLSQNNLLHRIGTDNPPTTSNLGNYLHDRSSNLFLSNLLLSSHQHFQSNSDSHSQIKLAAQAAAAAMAVRNSTAETAINPEMFDLEKMSHSILNHYNASVLMPSLLNNFPERKSNSKNEIFNNNNSNHHHHQNFTQSPIDQQETNKESSLLMNQLQKSDKSNDKTMIKKSKLKDSSNNRFISKHCSDKKNNCYPEQNNIVESNVVPESIVITRMNNNKNRSGSSKKSSTENRNNVEVPFMPRNPHERGHIKRPMNAFMVWAKDERRKILKACPDMHNSNISKILGARWKAMTSVEKQPFYEEQSRLSRVHMQQHPDYRYRPRPKRTCIVDGKKLRISEYKQLMRSRRQEMRTLWYRDGIPVNQNIMTNSTNDLDSCLTTSNNELTTKTDISMTSSSSSSSSSSLSSPISSISSPTSSSPLINSPKSRNNSVIIDFNHSTTNMASNPRYKKHYKHHQQRMIIKSPQQHASKDDVSEDDFDNDDEDLIE</sequence>
<evidence type="ECO:0000256" key="1">
    <source>
        <dbReference type="ARBA" id="ARBA00023125"/>
    </source>
</evidence>
<keyword evidence="1 3" id="KW-0238">DNA-binding</keyword>
<dbReference type="Gene3D" id="1.10.30.10">
    <property type="entry name" value="High mobility group box domain"/>
    <property type="match status" value="1"/>
</dbReference>
<feature type="compositionally biased region" description="Low complexity" evidence="4">
    <location>
        <begin position="831"/>
        <end position="865"/>
    </location>
</feature>
<dbReference type="Proteomes" id="UP000887458">
    <property type="component" value="Unassembled WGS sequence"/>
</dbReference>
<keyword evidence="7" id="KW-1185">Reference proteome</keyword>
<evidence type="ECO:0000313" key="6">
    <source>
        <dbReference type="EMBL" id="KAH9413058.1"/>
    </source>
</evidence>
<dbReference type="SUPFAM" id="SSF47095">
    <property type="entry name" value="HMG-box"/>
    <property type="match status" value="1"/>
</dbReference>
<feature type="compositionally biased region" description="Basic residues" evidence="4">
    <location>
        <begin position="888"/>
        <end position="898"/>
    </location>
</feature>